<evidence type="ECO:0000313" key="3">
    <source>
        <dbReference type="Proteomes" id="UP000535838"/>
    </source>
</evidence>
<dbReference type="RefSeq" id="WP_185118000.1">
    <property type="nucleotide sequence ID" value="NZ_JACJVQ010000002.1"/>
</dbReference>
<dbReference type="Proteomes" id="UP000535838">
    <property type="component" value="Unassembled WGS sequence"/>
</dbReference>
<protein>
    <submittedName>
        <fullName evidence="2">Uncharacterized protein</fullName>
    </submittedName>
</protein>
<feature type="compositionally biased region" description="Gly residues" evidence="1">
    <location>
        <begin position="96"/>
        <end position="116"/>
    </location>
</feature>
<name>A0A841ST17_9BACL</name>
<reference evidence="2 3" key="1">
    <citation type="submission" date="2020-08" db="EMBL/GenBank/DDBJ databases">
        <title>Cohnella phylogeny.</title>
        <authorList>
            <person name="Dunlap C."/>
        </authorList>
    </citation>
    <scope>NUCLEOTIDE SEQUENCE [LARGE SCALE GENOMIC DNA]</scope>
    <source>
        <strain evidence="2 3">DSM 25241</strain>
    </source>
</reference>
<sequence>MIFKSDKKSLIVWDKEAGKQLAKFVDGEFRSTEASVIQKLQAAGYSGSSEPEDEDEVDTELEQLRERARELGVANVERKGAKRLREEIAEAEAAATGGGGGDMEPGQESGKGNGDA</sequence>
<organism evidence="2 3">
    <name type="scientific">Cohnella thailandensis</name>
    <dbReference type="NCBI Taxonomy" id="557557"/>
    <lineage>
        <taxon>Bacteria</taxon>
        <taxon>Bacillati</taxon>
        <taxon>Bacillota</taxon>
        <taxon>Bacilli</taxon>
        <taxon>Bacillales</taxon>
        <taxon>Paenibacillaceae</taxon>
        <taxon>Cohnella</taxon>
    </lineage>
</organism>
<dbReference type="AlphaFoldDB" id="A0A841ST17"/>
<proteinExistence type="predicted"/>
<keyword evidence="3" id="KW-1185">Reference proteome</keyword>
<dbReference type="EMBL" id="JACJVQ010000002">
    <property type="protein sequence ID" value="MBB6632767.1"/>
    <property type="molecule type" value="Genomic_DNA"/>
</dbReference>
<comment type="caution">
    <text evidence="2">The sequence shown here is derived from an EMBL/GenBank/DDBJ whole genome shotgun (WGS) entry which is preliminary data.</text>
</comment>
<evidence type="ECO:0000313" key="2">
    <source>
        <dbReference type="EMBL" id="MBB6632767.1"/>
    </source>
</evidence>
<accession>A0A841ST17</accession>
<gene>
    <name evidence="2" type="ORF">H7B67_01330</name>
</gene>
<feature type="region of interest" description="Disordered" evidence="1">
    <location>
        <begin position="87"/>
        <end position="116"/>
    </location>
</feature>
<evidence type="ECO:0000256" key="1">
    <source>
        <dbReference type="SAM" id="MobiDB-lite"/>
    </source>
</evidence>